<evidence type="ECO:0000313" key="4">
    <source>
        <dbReference type="Proteomes" id="UP000266188"/>
    </source>
</evidence>
<feature type="compositionally biased region" description="Basic and acidic residues" evidence="1">
    <location>
        <begin position="764"/>
        <end position="777"/>
    </location>
</feature>
<dbReference type="InterPro" id="IPR001357">
    <property type="entry name" value="BRCT_dom"/>
</dbReference>
<feature type="compositionally biased region" description="Basic and acidic residues" evidence="1">
    <location>
        <begin position="627"/>
        <end position="654"/>
    </location>
</feature>
<dbReference type="GO" id="GO:0000278">
    <property type="term" value="P:mitotic cell cycle"/>
    <property type="evidence" value="ECO:0007669"/>
    <property type="project" value="TreeGrafter"/>
</dbReference>
<feature type="region of interest" description="Disordered" evidence="1">
    <location>
        <begin position="1268"/>
        <end position="1355"/>
    </location>
</feature>
<protein>
    <recommendedName>
        <fullName evidence="2">BRCT domain-containing protein</fullName>
    </recommendedName>
</protein>
<reference evidence="4" key="1">
    <citation type="submission" date="2017-02" db="EMBL/GenBank/DDBJ databases">
        <authorList>
            <person name="Tafer H."/>
            <person name="Lopandic K."/>
        </authorList>
    </citation>
    <scope>NUCLEOTIDE SEQUENCE [LARGE SCALE GENOMIC DNA]</scope>
    <source>
        <strain evidence="4">CBS 366.77</strain>
    </source>
</reference>
<dbReference type="PANTHER" id="PTHR14625">
    <property type="entry name" value="MICROCEPHALIN"/>
    <property type="match status" value="1"/>
</dbReference>
<dbReference type="SMART" id="SM00384">
    <property type="entry name" value="AT_hook"/>
    <property type="match status" value="3"/>
</dbReference>
<feature type="compositionally biased region" description="Polar residues" evidence="1">
    <location>
        <begin position="864"/>
        <end position="879"/>
    </location>
</feature>
<feature type="domain" description="BRCT" evidence="2">
    <location>
        <begin position="1358"/>
        <end position="1470"/>
    </location>
</feature>
<dbReference type="EMBL" id="MVGC01000554">
    <property type="protein sequence ID" value="RJE18430.1"/>
    <property type="molecule type" value="Genomic_DNA"/>
</dbReference>
<accession>A0A3A2Z6X3</accession>
<evidence type="ECO:0000256" key="1">
    <source>
        <dbReference type="SAM" id="MobiDB-lite"/>
    </source>
</evidence>
<feature type="region of interest" description="Disordered" evidence="1">
    <location>
        <begin position="1479"/>
        <end position="1546"/>
    </location>
</feature>
<feature type="compositionally biased region" description="Low complexity" evidence="1">
    <location>
        <begin position="24"/>
        <end position="36"/>
    </location>
</feature>
<feature type="compositionally biased region" description="Basic and acidic residues" evidence="1">
    <location>
        <begin position="151"/>
        <end position="163"/>
    </location>
</feature>
<feature type="compositionally biased region" description="Basic and acidic residues" evidence="1">
    <location>
        <begin position="1216"/>
        <end position="1230"/>
    </location>
</feature>
<feature type="compositionally biased region" description="Low complexity" evidence="1">
    <location>
        <begin position="90"/>
        <end position="102"/>
    </location>
</feature>
<feature type="compositionally biased region" description="Polar residues" evidence="1">
    <location>
        <begin position="400"/>
        <end position="419"/>
    </location>
</feature>
<dbReference type="Gene3D" id="3.40.50.10190">
    <property type="entry name" value="BRCT domain"/>
    <property type="match status" value="1"/>
</dbReference>
<keyword evidence="4" id="KW-1185">Reference proteome</keyword>
<feature type="compositionally biased region" description="Polar residues" evidence="1">
    <location>
        <begin position="507"/>
        <end position="517"/>
    </location>
</feature>
<feature type="compositionally biased region" description="Basic residues" evidence="1">
    <location>
        <begin position="141"/>
        <end position="150"/>
    </location>
</feature>
<proteinExistence type="predicted"/>
<dbReference type="STRING" id="2070753.A0A3A2Z6X3"/>
<feature type="compositionally biased region" description="Acidic residues" evidence="1">
    <location>
        <begin position="603"/>
        <end position="613"/>
    </location>
</feature>
<feature type="region of interest" description="Disordered" evidence="1">
    <location>
        <begin position="1079"/>
        <end position="1101"/>
    </location>
</feature>
<feature type="compositionally biased region" description="Polar residues" evidence="1">
    <location>
        <begin position="172"/>
        <end position="184"/>
    </location>
</feature>
<dbReference type="InterPro" id="IPR017956">
    <property type="entry name" value="AT_hook_DNA-bd_motif"/>
</dbReference>
<evidence type="ECO:0000313" key="3">
    <source>
        <dbReference type="EMBL" id="RJE18430.1"/>
    </source>
</evidence>
<feature type="region of interest" description="Disordered" evidence="1">
    <location>
        <begin position="1"/>
        <end position="720"/>
    </location>
</feature>
<feature type="compositionally biased region" description="Low complexity" evidence="1">
    <location>
        <begin position="1505"/>
        <end position="1515"/>
    </location>
</feature>
<dbReference type="InterPro" id="IPR022047">
    <property type="entry name" value="Microcephalin-like"/>
</dbReference>
<feature type="compositionally biased region" description="Polar residues" evidence="1">
    <location>
        <begin position="426"/>
        <end position="447"/>
    </location>
</feature>
<feature type="compositionally biased region" description="Basic and acidic residues" evidence="1">
    <location>
        <begin position="691"/>
        <end position="701"/>
    </location>
</feature>
<dbReference type="OrthoDB" id="2384350at2759"/>
<feature type="compositionally biased region" description="Acidic residues" evidence="1">
    <location>
        <begin position="679"/>
        <end position="689"/>
    </location>
</feature>
<sequence>MARAAVIPPVSPPKRVGRGRPRTRPVTSSQTDTAASKIKKTAATKTATTEPKKRPGRPPKKVEVEAEAETEREEGTDDEIDTIDVKRSKATSLAKTSSTAGGAKRGRKAASSTPVEEPSENDEEDDDEDELAQMDVDVPKKKVGRPRSKPSAKEADGKNEAVSRGRGRPKGSATSSVKESQTGTTRRKVQESTAAPKPIYITTGSAAMKSNLLRGPAKKKTVTFKDLSENEASEEENLPAPTTTRRRRGTGVPEGMGAKPVRKPATGATRGRKPAAGKKGASKPLSPKKATQVAKNYASSDGEEDELSGAKNQVKLIVDSPTKHGSENTRSPSPVRRVNFTPNKASKNVDENGEPTLHPSRLVDFSDSVYMSSPARRPSASPFQFTMKETPRRGGLNFRDGTNSTAQPNLSPIQDSPLKTSPKKANLSTSSIGVPQQPSFSPTNSPLKASPKKGARSPIKGSLGPSSMSISMPQPDFSLSSPLKISPKKGKLGASFSQVESPAKSMTPFTARTSLIQSPAKKAPSPFKGTMTPKKLPAVGEEGDMDGERRGVCSGQAISELPEKTGTPQVNEFGEDDFNEAGEADQPGSPAVPQSETNTAVEAEADPVSEDDAVAMIEEMNTENEENADKNHHMDAEEANNDKVEDHAESHIVDEDQEEVEEHVEEQADEQPEDKVEDQVEELETELDLVDQCKEHPHDNMEDPIANEQENVQPHSDYDTYDCDYLQAEVKDSIEECQRQLDFQSAKEQMDRDTNGSESDEDVQNDHGVHIDHDDGQGSKTQEVQSSRHTPIRMSIPDGFEDVFVDTPLREKINDLNMGGDDNETPHESVPRLSIPDGFEGVFTDTPKQGDLPEDADMDGNRESPLQLQANSVDDSVGQQIDEHDSISEENNVEEDKENTPMVLDEPERCVARSGSVSSSDSTMDLEQFEQITIQEPVLQRIAEQESHSEAHDIQADAEDTCMESDVHESYSPAPRLSLLRELSERNTAMTPRQEDHETQGNTPPDEPPLYPILNGETAMFRDHGRLSMESGGDSTSVIDARRLESATNGGNQTPLRGSIFGKRRSIFEKFTPLADQFSQWKTTSPERSEPKRPHRRGVFSLAGGLKRLSIDISRESDEVSYPDISNHPMADTQTLLAELPGRESMASAIYEDKGKEPGVSQEDMLGPAELERQPMSEIFSDPEQEVDEDDSRDTDIDQIPHSPNRVTSPTPSAHSVHDGQDDSSEKENDPASPAVPAAPVTPMKNKVNLTHTLHTVSKVPLKPEGEVSPLKVCRKRGRSLGNTSPVRSSPRLRKSISSPKRLDEPSHSPRKTPRLEAPKSPRRRSSYARTENKEQQQTEDMDTTASPVKSPRKSLNACSQVLQGAVVHVDVHTTEGEDASGIFIELLQQMGARCVKNWAWNPRSSLSPVDGAEPKEGKVGISHVVFKDGGVRTLEKVRQAGGLVKCVGVGWVLDCERENKWLDEVPYAVDSTIIPRGGAKRRKSMQPRALRNSNGTLVKVPDPTATSTSASGRRSGADQETVDNFMRISPPATGNEPGTPEKRPVGACQTPRTPAYNFNFDNIGMSPATPFFLHNANIVQQTCPPKQTRQGLFSASPSADELSSQRLRLKLEAARRKSLAFKPKARSPLVE</sequence>
<feature type="compositionally biased region" description="Basic and acidic residues" evidence="1">
    <location>
        <begin position="1301"/>
        <end position="1320"/>
    </location>
</feature>
<feature type="compositionally biased region" description="Low complexity" evidence="1">
    <location>
        <begin position="372"/>
        <end position="382"/>
    </location>
</feature>
<name>A0A3A2Z6X3_9EURO</name>
<dbReference type="InterPro" id="IPR036420">
    <property type="entry name" value="BRCT_dom_sf"/>
</dbReference>
<organism evidence="3 4">
    <name type="scientific">Aspergillus sclerotialis</name>
    <dbReference type="NCBI Taxonomy" id="2070753"/>
    <lineage>
        <taxon>Eukaryota</taxon>
        <taxon>Fungi</taxon>
        <taxon>Dikarya</taxon>
        <taxon>Ascomycota</taxon>
        <taxon>Pezizomycotina</taxon>
        <taxon>Eurotiomycetes</taxon>
        <taxon>Eurotiomycetidae</taxon>
        <taxon>Eurotiales</taxon>
        <taxon>Aspergillaceae</taxon>
        <taxon>Aspergillus</taxon>
        <taxon>Aspergillus subgen. Polypaecilum</taxon>
    </lineage>
</organism>
<feature type="compositionally biased region" description="Polar residues" evidence="1">
    <location>
        <begin position="778"/>
        <end position="789"/>
    </location>
</feature>
<dbReference type="CDD" id="cd17716">
    <property type="entry name" value="BRCT_microcephalin_rpt1"/>
    <property type="match status" value="1"/>
</dbReference>
<feature type="compositionally biased region" description="Acidic residues" evidence="1">
    <location>
        <begin position="1181"/>
        <end position="1193"/>
    </location>
</feature>
<feature type="compositionally biased region" description="Polar residues" evidence="1">
    <location>
        <begin position="1205"/>
        <end position="1214"/>
    </location>
</feature>
<feature type="compositionally biased region" description="Low complexity" evidence="1">
    <location>
        <begin position="1231"/>
        <end position="1241"/>
    </location>
</feature>
<gene>
    <name evidence="3" type="ORF">PHISCL_09236</name>
</gene>
<feature type="region of interest" description="Disordered" evidence="1">
    <location>
        <begin position="813"/>
        <end position="924"/>
    </location>
</feature>
<feature type="compositionally biased region" description="Acidic residues" evidence="1">
    <location>
        <begin position="65"/>
        <end position="82"/>
    </location>
</feature>
<feature type="region of interest" description="Disordered" evidence="1">
    <location>
        <begin position="982"/>
        <end position="1014"/>
    </location>
</feature>
<comment type="caution">
    <text evidence="3">The sequence shown here is derived from an EMBL/GenBank/DDBJ whole genome shotgun (WGS) entry which is preliminary data.</text>
</comment>
<feature type="region of interest" description="Disordered" evidence="1">
    <location>
        <begin position="739"/>
        <end position="800"/>
    </location>
</feature>
<dbReference type="PROSITE" id="PS50172">
    <property type="entry name" value="BRCT"/>
    <property type="match status" value="1"/>
</dbReference>
<feature type="compositionally biased region" description="Acidic residues" evidence="1">
    <location>
        <begin position="117"/>
        <end position="132"/>
    </location>
</feature>
<evidence type="ECO:0000259" key="2">
    <source>
        <dbReference type="PROSITE" id="PS50172"/>
    </source>
</evidence>
<feature type="compositionally biased region" description="Acidic residues" evidence="1">
    <location>
        <begin position="573"/>
        <end position="583"/>
    </location>
</feature>
<dbReference type="PANTHER" id="PTHR14625:SF3">
    <property type="entry name" value="MICROCEPHALIN"/>
    <property type="match status" value="1"/>
</dbReference>
<dbReference type="Proteomes" id="UP000266188">
    <property type="component" value="Unassembled WGS sequence"/>
</dbReference>
<dbReference type="SUPFAM" id="SSF52113">
    <property type="entry name" value="BRCT domain"/>
    <property type="match status" value="1"/>
</dbReference>
<feature type="region of interest" description="Disordered" evidence="1">
    <location>
        <begin position="1139"/>
        <end position="1246"/>
    </location>
</feature>
<feature type="compositionally biased region" description="Acidic residues" evidence="1">
    <location>
        <begin position="655"/>
        <end position="672"/>
    </location>
</feature>
<dbReference type="GO" id="GO:0003677">
    <property type="term" value="F:DNA binding"/>
    <property type="evidence" value="ECO:0007669"/>
    <property type="project" value="InterPro"/>
</dbReference>